<evidence type="ECO:0000313" key="2">
    <source>
        <dbReference type="EMBL" id="MCF7568972.1"/>
    </source>
</evidence>
<comment type="caution">
    <text evidence="2">The sequence shown here is derived from an EMBL/GenBank/DDBJ whole genome shotgun (WGS) entry which is preliminary data.</text>
</comment>
<organism evidence="2 3">
    <name type="scientific">Wocania arenilitoris</name>
    <dbReference type="NCBI Taxonomy" id="2044858"/>
    <lineage>
        <taxon>Bacteria</taxon>
        <taxon>Pseudomonadati</taxon>
        <taxon>Bacteroidota</taxon>
        <taxon>Flavobacteriia</taxon>
        <taxon>Flavobacteriales</taxon>
        <taxon>Flavobacteriaceae</taxon>
        <taxon>Wocania</taxon>
    </lineage>
</organism>
<proteinExistence type="predicted"/>
<reference evidence="2" key="1">
    <citation type="submission" date="2022-01" db="EMBL/GenBank/DDBJ databases">
        <title>Draft genome sequence of Sabulilitoribacter arenilitoris KCTC 52401.</title>
        <authorList>
            <person name="Oh J.-S."/>
        </authorList>
    </citation>
    <scope>NUCLEOTIDE SEQUENCE</scope>
    <source>
        <strain evidence="2">HMF6543</strain>
    </source>
</reference>
<keyword evidence="3" id="KW-1185">Reference proteome</keyword>
<dbReference type="Pfam" id="PF03016">
    <property type="entry name" value="Exostosin_GT47"/>
    <property type="match status" value="1"/>
</dbReference>
<protein>
    <submittedName>
        <fullName evidence="2">Glycosyltransferase family 47 protein</fullName>
    </submittedName>
</protein>
<dbReference type="AlphaFoldDB" id="A0AAE3JM59"/>
<dbReference type="EMBL" id="JAKKDU010000013">
    <property type="protein sequence ID" value="MCF7568972.1"/>
    <property type="molecule type" value="Genomic_DNA"/>
</dbReference>
<feature type="domain" description="Exostosin GT47" evidence="1">
    <location>
        <begin position="41"/>
        <end position="292"/>
    </location>
</feature>
<sequence>MLKLYTNTGFLTEENRKRVFPLLFDLYFVKSDVLQRFYKIVTNIKEADIVVFPINYVSFLKHKKELLKLQKLAKTYKKPIWIYSAGDYGFTNYIENSYTFRFGGFKSKLNDSTYIMSSFIDDPYDSKLPQSFSVLQKENKPSIGFVGHAQSGILKYLKELLSHIKVEIKRKLNLLIADAQSFYPSSIKRVQFLTQLKLTEAFNTNFVLRNRYRAGAKTEAENEKTTKEFYNNIFNNAYTFCIRGGGNFSVRFYETLAVGRIPILLNTDCLLPLNDKIEWCKHCVIIDEADAKLMTSKIIDFHNNLSDDEFVELQKSNRDLWNNYLRRHTFFKEVHDDFVNENNSK</sequence>
<gene>
    <name evidence="2" type="ORF">L3X37_11445</name>
</gene>
<evidence type="ECO:0000313" key="3">
    <source>
        <dbReference type="Proteomes" id="UP001199795"/>
    </source>
</evidence>
<dbReference type="InterPro" id="IPR040911">
    <property type="entry name" value="Exostosin_GT47"/>
</dbReference>
<name>A0AAE3JM59_9FLAO</name>
<accession>A0AAE3JM59</accession>
<dbReference type="Proteomes" id="UP001199795">
    <property type="component" value="Unassembled WGS sequence"/>
</dbReference>
<evidence type="ECO:0000259" key="1">
    <source>
        <dbReference type="Pfam" id="PF03016"/>
    </source>
</evidence>
<dbReference type="RefSeq" id="WP_237240308.1">
    <property type="nucleotide sequence ID" value="NZ_JAKKDU010000013.1"/>
</dbReference>